<keyword evidence="1" id="KW-0614">Plasmid</keyword>
<reference evidence="1" key="1">
    <citation type="submission" date="2018-12" db="EMBL/GenBank/DDBJ databases">
        <title>Three Rhizobium rhizogenes strains isolated from the same crown gall tumor carry diverse plasmids.</title>
        <authorList>
            <person name="Pulawska J."/>
            <person name="Kuzmanovic N."/>
        </authorList>
    </citation>
    <scope>NUCLEOTIDE SEQUENCE</scope>
    <source>
        <strain evidence="1">C6.5</strain>
        <plasmid evidence="1">pC6.5d</plasmid>
    </source>
</reference>
<name>A0A7S4ZT74_RHIRH</name>
<accession>A0A7S4ZT74</accession>
<sequence>MKFGYRLDKTQAQSVARRRSAFVQSVEAPEDKLALLFRYAYSRVGDTGAIKVRFIRERQGNRGIAGTMGYRVFYEVDEELGEQFSVAIDPSVG</sequence>
<gene>
    <name evidence="1" type="ORF">pC6.5d_709</name>
</gene>
<protein>
    <submittedName>
        <fullName evidence="1">Uncharacterized protein</fullName>
    </submittedName>
</protein>
<dbReference type="AlphaFoldDB" id="A0A7S4ZT74"/>
<geneLocation type="plasmid" evidence="1">
    <name>pC6.5d</name>
</geneLocation>
<evidence type="ECO:0000313" key="1">
    <source>
        <dbReference type="EMBL" id="QCL10602.1"/>
    </source>
</evidence>
<proteinExistence type="predicted"/>
<dbReference type="EMBL" id="MK318989">
    <property type="protein sequence ID" value="QCL10602.1"/>
    <property type="molecule type" value="Genomic_DNA"/>
</dbReference>
<organism evidence="1">
    <name type="scientific">Rhizobium rhizogenes</name>
    <name type="common">Agrobacterium rhizogenes</name>
    <dbReference type="NCBI Taxonomy" id="359"/>
    <lineage>
        <taxon>Bacteria</taxon>
        <taxon>Pseudomonadati</taxon>
        <taxon>Pseudomonadota</taxon>
        <taxon>Alphaproteobacteria</taxon>
        <taxon>Hyphomicrobiales</taxon>
        <taxon>Rhizobiaceae</taxon>
        <taxon>Rhizobium/Agrobacterium group</taxon>
        <taxon>Rhizobium</taxon>
    </lineage>
</organism>